<reference evidence="1" key="1">
    <citation type="submission" date="2018-05" db="EMBL/GenBank/DDBJ databases">
        <authorList>
            <person name="Lanie J.A."/>
            <person name="Ng W.-L."/>
            <person name="Kazmierczak K.M."/>
            <person name="Andrzejewski T.M."/>
            <person name="Davidsen T.M."/>
            <person name="Wayne K.J."/>
            <person name="Tettelin H."/>
            <person name="Glass J.I."/>
            <person name="Rusch D."/>
            <person name="Podicherti R."/>
            <person name="Tsui H.-C.T."/>
            <person name="Winkler M.E."/>
        </authorList>
    </citation>
    <scope>NUCLEOTIDE SEQUENCE</scope>
</reference>
<organism evidence="1">
    <name type="scientific">marine metagenome</name>
    <dbReference type="NCBI Taxonomy" id="408172"/>
    <lineage>
        <taxon>unclassified sequences</taxon>
        <taxon>metagenomes</taxon>
        <taxon>ecological metagenomes</taxon>
    </lineage>
</organism>
<proteinExistence type="predicted"/>
<evidence type="ECO:0000313" key="1">
    <source>
        <dbReference type="EMBL" id="SUZ57851.1"/>
    </source>
</evidence>
<gene>
    <name evidence="1" type="ORF">METZ01_LOCUS10705</name>
</gene>
<name>A0A381NTA8_9ZZZZ</name>
<accession>A0A381NTA8</accession>
<dbReference type="AlphaFoldDB" id="A0A381NTA8"/>
<protein>
    <submittedName>
        <fullName evidence="1">Uncharacterized protein</fullName>
    </submittedName>
</protein>
<sequence>MSPVDWGNPSWLVIRLDDGGQGDEVNVTRHLSAFDASVQSGVDGCRDSKQAPPAGRFS</sequence>
<dbReference type="EMBL" id="UINC01000583">
    <property type="protein sequence ID" value="SUZ57851.1"/>
    <property type="molecule type" value="Genomic_DNA"/>
</dbReference>